<organism evidence="1">
    <name type="scientific">Albugo laibachii Nc14</name>
    <dbReference type="NCBI Taxonomy" id="890382"/>
    <lineage>
        <taxon>Eukaryota</taxon>
        <taxon>Sar</taxon>
        <taxon>Stramenopiles</taxon>
        <taxon>Oomycota</taxon>
        <taxon>Peronosporomycetes</taxon>
        <taxon>Albuginales</taxon>
        <taxon>Albuginaceae</taxon>
        <taxon>Albugo</taxon>
    </lineage>
</organism>
<dbReference type="AlphaFoldDB" id="F0WBN5"/>
<dbReference type="HOGENOM" id="CLU_2054039_0_0_1"/>
<proteinExistence type="predicted"/>
<protein>
    <submittedName>
        <fullName evidence="1">AlNc14C52G4079 protein</fullName>
    </submittedName>
</protein>
<dbReference type="EMBL" id="FR824097">
    <property type="protein sequence ID" value="CCA18562.1"/>
    <property type="molecule type" value="Genomic_DNA"/>
</dbReference>
<reference evidence="1" key="2">
    <citation type="submission" date="2011-02" db="EMBL/GenBank/DDBJ databases">
        <authorList>
            <person name="MacLean D."/>
        </authorList>
    </citation>
    <scope>NUCLEOTIDE SEQUENCE</scope>
</reference>
<name>F0WBN5_9STRA</name>
<accession>F0WBN5</accession>
<sequence length="120" mass="13891">MLSILPARRYLTQYNIEYRFQPYSCQNVCINVKVKVGAIPNCKQQQAKDNNNAVLFRPFDTVKDLTNWIHLPPIVSALRRDDRSKNHELRYVTRVRLATSLSIAQRADNVHTYVSCSVVL</sequence>
<reference evidence="1" key="1">
    <citation type="journal article" date="2011" name="PLoS Biol.">
        <title>Gene gain and loss during evolution of obligate parasitism in the white rust pathogen of Arabidopsis thaliana.</title>
        <authorList>
            <person name="Kemen E."/>
            <person name="Gardiner A."/>
            <person name="Schultz-Larsen T."/>
            <person name="Kemen A.C."/>
            <person name="Balmuth A.L."/>
            <person name="Robert-Seilaniantz A."/>
            <person name="Bailey K."/>
            <person name="Holub E."/>
            <person name="Studholme D.J."/>
            <person name="Maclean D."/>
            <person name="Jones J.D."/>
        </authorList>
    </citation>
    <scope>NUCLEOTIDE SEQUENCE</scope>
</reference>
<gene>
    <name evidence="1" type="primary">AlNc14C52G4079</name>
    <name evidence="1" type="ORF">ALNC14_047050</name>
</gene>
<evidence type="ECO:0000313" key="1">
    <source>
        <dbReference type="EMBL" id="CCA18562.1"/>
    </source>
</evidence>